<proteinExistence type="predicted"/>
<evidence type="ECO:0000313" key="3">
    <source>
        <dbReference type="EMBL" id="SBO90979.1"/>
    </source>
</evidence>
<protein>
    <submittedName>
        <fullName evidence="3">Uncharacterized protein</fullName>
    </submittedName>
</protein>
<sequence length="402" mass="43925">MTDRTFARLKPEGLDELAEDGYRRRRAADLARAFATPRTFAAPRAFATPRAHPGSTHPRLRRRRPFVLAAGTVAAGLAAVAATFTATFVVTGDPAPRQAPPSARPVLDARSFLLAAATTARREPAESGRYWYVNERVLQKVHVAPEEYAAEIKKLAATFEQRERELKGDLRRLEAAREEFEQQVGELKRRELPYTAYAADTTESWRAMRPGEAGRSVRGQDVAVTFGSPQDEADWRAAGSPALVERGKRTHEDNTPRVLSIDNPGLTLQNVSALPTGKDELKRRLDELWRRSPNTAGADKAGYLWQTGVDLMTAPIRPGTRSALYQVLADQPGITAQGEVTDALGRAGVALSSSTADGVSFRLVIDPETAELLEYDVADQGVTQLRVALAGMGFTDELGQRP</sequence>
<dbReference type="NCBIfam" id="NF038083">
    <property type="entry name" value="CU044_5270_fam"/>
    <property type="match status" value="1"/>
</dbReference>
<dbReference type="EMBL" id="LT559118">
    <property type="protein sequence ID" value="SBO90979.1"/>
    <property type="molecule type" value="Genomic_DNA"/>
</dbReference>
<accession>A0A1M4DWN4</accession>
<reference evidence="3" key="1">
    <citation type="submission" date="2016-04" db="EMBL/GenBank/DDBJ databases">
        <authorList>
            <person name="Evans L.H."/>
            <person name="Alamgir A."/>
            <person name="Owens N."/>
            <person name="Weber N.D."/>
            <person name="Virtaneva K."/>
            <person name="Barbian K."/>
            <person name="Babar A."/>
            <person name="Rosenke K."/>
        </authorList>
    </citation>
    <scope>NUCLEOTIDE SEQUENCE</scope>
    <source>
        <strain evidence="3">Nono1</strain>
    </source>
</reference>
<keyword evidence="2" id="KW-0812">Transmembrane</keyword>
<dbReference type="InterPro" id="IPR047789">
    <property type="entry name" value="CU044_5270-like"/>
</dbReference>
<dbReference type="AlphaFoldDB" id="A0A1M4DWN4"/>
<keyword evidence="2" id="KW-0472">Membrane</keyword>
<evidence type="ECO:0000256" key="2">
    <source>
        <dbReference type="SAM" id="Phobius"/>
    </source>
</evidence>
<evidence type="ECO:0000256" key="1">
    <source>
        <dbReference type="SAM" id="Coils"/>
    </source>
</evidence>
<gene>
    <name evidence="3" type="ORF">BN4615_P493</name>
</gene>
<feature type="transmembrane region" description="Helical" evidence="2">
    <location>
        <begin position="66"/>
        <end position="90"/>
    </location>
</feature>
<name>A0A1M4DWN4_9ACTN</name>
<keyword evidence="1" id="KW-0175">Coiled coil</keyword>
<feature type="coiled-coil region" evidence="1">
    <location>
        <begin position="156"/>
        <end position="190"/>
    </location>
</feature>
<keyword evidence="2" id="KW-1133">Transmembrane helix</keyword>
<organism evidence="3">
    <name type="scientific">Nonomuraea gerenzanensis</name>
    <dbReference type="NCBI Taxonomy" id="93944"/>
    <lineage>
        <taxon>Bacteria</taxon>
        <taxon>Bacillati</taxon>
        <taxon>Actinomycetota</taxon>
        <taxon>Actinomycetes</taxon>
        <taxon>Streptosporangiales</taxon>
        <taxon>Streptosporangiaceae</taxon>
        <taxon>Nonomuraea</taxon>
    </lineage>
</organism>
<dbReference type="RefSeq" id="WP_225270391.1">
    <property type="nucleotide sequence ID" value="NZ_CP084058.1"/>
</dbReference>